<name>A0A6G1SCK5_9ACAR</name>
<protein>
    <submittedName>
        <fullName evidence="3">Transmembrane protein 35</fullName>
    </submittedName>
</protein>
<feature type="region of interest" description="Disordered" evidence="1">
    <location>
        <begin position="155"/>
        <end position="175"/>
    </location>
</feature>
<proteinExistence type="predicted"/>
<evidence type="ECO:0000256" key="1">
    <source>
        <dbReference type="SAM" id="MobiDB-lite"/>
    </source>
</evidence>
<evidence type="ECO:0000313" key="3">
    <source>
        <dbReference type="EMBL" id="MDE48225.1"/>
    </source>
</evidence>
<keyword evidence="2 3" id="KW-0812">Transmembrane</keyword>
<feature type="transmembrane region" description="Helical" evidence="2">
    <location>
        <begin position="74"/>
        <end position="91"/>
    </location>
</feature>
<dbReference type="EMBL" id="GGYP01003454">
    <property type="protein sequence ID" value="MDE48225.1"/>
    <property type="molecule type" value="Transcribed_RNA"/>
</dbReference>
<accession>A0A6G1SCK5</accession>
<keyword evidence="2" id="KW-1133">Transmembrane helix</keyword>
<feature type="transmembrane region" description="Helical" evidence="2">
    <location>
        <begin position="103"/>
        <end position="122"/>
    </location>
</feature>
<gene>
    <name evidence="3" type="primary">tmem35</name>
    <name evidence="3" type="ORF">g.20890</name>
</gene>
<feature type="transmembrane region" description="Helical" evidence="2">
    <location>
        <begin position="128"/>
        <end position="145"/>
    </location>
</feature>
<sequence length="175" mass="19327">MAPSLSKTPTATNVAIYTLGALLGFIHVFIAVIALTPLISSDYYRELELNYNAFAKVLLSFYSFGVSYDTVGRYFRILFSSLQAVFGVALLENGYYSGTFGKFGNYGLIALDVVVLAFQYRVGISYERLAPTIVFLILLAARAIIVEQSQKRVRPGVKTRNAGKTKSSPKKNKNE</sequence>
<reference evidence="3" key="1">
    <citation type="submission" date="2018-10" db="EMBL/GenBank/DDBJ databases">
        <title>Transcriptome assembly of Aceria tosichella (Wheat curl mite) Type 2.</title>
        <authorList>
            <person name="Scully E.D."/>
            <person name="Geib S.M."/>
            <person name="Palmer N.A."/>
            <person name="Gupta A.K."/>
            <person name="Sarath G."/>
            <person name="Tatineni S."/>
        </authorList>
    </citation>
    <scope>NUCLEOTIDE SEQUENCE</scope>
    <source>
        <strain evidence="3">LincolnNE</strain>
    </source>
</reference>
<feature type="transmembrane region" description="Helical" evidence="2">
    <location>
        <begin position="14"/>
        <end position="39"/>
    </location>
</feature>
<keyword evidence="2" id="KW-0472">Membrane</keyword>
<dbReference type="AlphaFoldDB" id="A0A6G1SCK5"/>
<organism evidence="3">
    <name type="scientific">Aceria tosichella</name>
    <name type="common">wheat curl mite</name>
    <dbReference type="NCBI Taxonomy" id="561515"/>
    <lineage>
        <taxon>Eukaryota</taxon>
        <taxon>Metazoa</taxon>
        <taxon>Ecdysozoa</taxon>
        <taxon>Arthropoda</taxon>
        <taxon>Chelicerata</taxon>
        <taxon>Arachnida</taxon>
        <taxon>Acari</taxon>
        <taxon>Acariformes</taxon>
        <taxon>Trombidiformes</taxon>
        <taxon>Prostigmata</taxon>
        <taxon>Eupodina</taxon>
        <taxon>Eriophyoidea</taxon>
        <taxon>Eriophyidae</taxon>
        <taxon>Eriophyinae</taxon>
        <taxon>Aceriini</taxon>
        <taxon>Aceria</taxon>
    </lineage>
</organism>
<evidence type="ECO:0000256" key="2">
    <source>
        <dbReference type="SAM" id="Phobius"/>
    </source>
</evidence>